<keyword evidence="3" id="KW-0809">Transit peptide</keyword>
<evidence type="ECO:0000256" key="2">
    <source>
        <dbReference type="ARBA" id="ARBA00022857"/>
    </source>
</evidence>
<evidence type="ECO:0000313" key="10">
    <source>
        <dbReference type="EMBL" id="MBB4174551.1"/>
    </source>
</evidence>
<evidence type="ECO:0000259" key="9">
    <source>
        <dbReference type="Pfam" id="PF13460"/>
    </source>
</evidence>
<dbReference type="InterPro" id="IPR044201">
    <property type="entry name" value="DVR-like"/>
</dbReference>
<evidence type="ECO:0000256" key="3">
    <source>
        <dbReference type="ARBA" id="ARBA00022946"/>
    </source>
</evidence>
<keyword evidence="5" id="KW-0149">Chlorophyll biosynthesis</keyword>
<dbReference type="GO" id="GO:0033728">
    <property type="term" value="F:3,8-divinyl protochlorophyllide a 8-vinyl-reductase (NADPH) activity"/>
    <property type="evidence" value="ECO:0007669"/>
    <property type="project" value="UniProtKB-EC"/>
</dbReference>
<feature type="domain" description="NAD(P)-binding" evidence="9">
    <location>
        <begin position="18"/>
        <end position="104"/>
    </location>
</feature>
<evidence type="ECO:0000256" key="7">
    <source>
        <dbReference type="ARBA" id="ARBA00024089"/>
    </source>
</evidence>
<keyword evidence="11" id="KW-1185">Reference proteome</keyword>
<dbReference type="Pfam" id="PF13460">
    <property type="entry name" value="NAD_binding_10"/>
    <property type="match status" value="1"/>
</dbReference>
<dbReference type="EC" id="1.3.1.75" evidence="6"/>
<dbReference type="SUPFAM" id="SSF51735">
    <property type="entry name" value="NAD(P)-binding Rossmann-fold domains"/>
    <property type="match status" value="1"/>
</dbReference>
<dbReference type="InterPro" id="IPR016040">
    <property type="entry name" value="NAD(P)-bd_dom"/>
</dbReference>
<dbReference type="UniPathway" id="UPA00668"/>
<evidence type="ECO:0000256" key="4">
    <source>
        <dbReference type="ARBA" id="ARBA00023002"/>
    </source>
</evidence>
<dbReference type="AlphaFoldDB" id="A0A7W6M8R0"/>
<evidence type="ECO:0000256" key="8">
    <source>
        <dbReference type="ARBA" id="ARBA00049498"/>
    </source>
</evidence>
<comment type="catalytic activity">
    <reaction evidence="8">
        <text>protochlorophyllide a + NADP(+) = 3,8-divinyl protochlorophyllide a + NADPH + H(+)</text>
        <dbReference type="Rhea" id="RHEA:48884"/>
        <dbReference type="ChEBI" id="CHEBI:15378"/>
        <dbReference type="ChEBI" id="CHEBI:57783"/>
        <dbReference type="ChEBI" id="CHEBI:58349"/>
        <dbReference type="ChEBI" id="CHEBI:58632"/>
        <dbReference type="ChEBI" id="CHEBI:83350"/>
        <dbReference type="EC" id="1.3.1.75"/>
    </reaction>
</comment>
<evidence type="ECO:0000256" key="6">
    <source>
        <dbReference type="ARBA" id="ARBA00024059"/>
    </source>
</evidence>
<dbReference type="Proteomes" id="UP000565745">
    <property type="component" value="Unassembled WGS sequence"/>
</dbReference>
<evidence type="ECO:0000256" key="1">
    <source>
        <dbReference type="ARBA" id="ARBA00005173"/>
    </source>
</evidence>
<keyword evidence="4 10" id="KW-0560">Oxidoreductase</keyword>
<reference evidence="10 11" key="1">
    <citation type="submission" date="2020-08" db="EMBL/GenBank/DDBJ databases">
        <title>Genomic Encyclopedia of Type Strains, Phase IV (KMG-IV): sequencing the most valuable type-strain genomes for metagenomic binning, comparative biology and taxonomic classification.</title>
        <authorList>
            <person name="Goeker M."/>
        </authorList>
    </citation>
    <scope>NUCLEOTIDE SEQUENCE [LARGE SCALE GENOMIC DNA]</scope>
    <source>
        <strain evidence="10 11">DSM 101015</strain>
    </source>
</reference>
<comment type="caution">
    <text evidence="10">The sequence shown here is derived from an EMBL/GenBank/DDBJ whole genome shotgun (WGS) entry which is preliminary data.</text>
</comment>
<name>A0A7W6M8R0_9RHOB</name>
<dbReference type="PANTHER" id="PTHR47378">
    <property type="entry name" value="DIVINYL CHLOROPHYLLIDE A 8-VINYL-REDUCTASE, CHLOROPLASTIC"/>
    <property type="match status" value="1"/>
</dbReference>
<proteinExistence type="predicted"/>
<evidence type="ECO:0000256" key="5">
    <source>
        <dbReference type="ARBA" id="ARBA00023171"/>
    </source>
</evidence>
<sequence length="269" mass="28901">MAFQAADIHAPDLSALKSDVVISCLASRTGAPADAWQVDHDANLRVLEAAKSAGTGHFVLLSAICVQKPRLAFQYAKLAFEDTLKRSGLTYSIVRPTAYFKSLSGQLDRLRAAKPYLMFGGGTLTACKPISDGDLGSFITSTLTDTKRQNAVLPIGGPGPALTPLDMGAALFEVLQIEPKYRSVSPHIIAGIAQGLSLAGKVIPTLQAKADLARIGHYYATESMLLWDEKAQQYDADATPEFGSETLFDFYRKLASGEAHIERGDHAVF</sequence>
<gene>
    <name evidence="10" type="ORF">GGR93_002324</name>
</gene>
<dbReference type="InterPro" id="IPR036291">
    <property type="entry name" value="NAD(P)-bd_dom_sf"/>
</dbReference>
<protein>
    <recommendedName>
        <fullName evidence="7">Divinyl chlorophyllide a 8-vinyl-reductase, chloroplastic</fullName>
        <ecNumber evidence="6">1.3.1.75</ecNumber>
    </recommendedName>
</protein>
<dbReference type="PANTHER" id="PTHR47378:SF1">
    <property type="entry name" value="DIVINYL CHLOROPHYLLIDE A 8-VINYL-REDUCTASE, CHLOROPLASTIC"/>
    <property type="match status" value="1"/>
</dbReference>
<dbReference type="EMBL" id="JACIFU010000002">
    <property type="protein sequence ID" value="MBB4174551.1"/>
    <property type="molecule type" value="Genomic_DNA"/>
</dbReference>
<keyword evidence="2" id="KW-0521">NADP</keyword>
<organism evidence="10 11">
    <name type="scientific">Sulfitobacter noctilucicola</name>
    <dbReference type="NCBI Taxonomy" id="1342301"/>
    <lineage>
        <taxon>Bacteria</taxon>
        <taxon>Pseudomonadati</taxon>
        <taxon>Pseudomonadota</taxon>
        <taxon>Alphaproteobacteria</taxon>
        <taxon>Rhodobacterales</taxon>
        <taxon>Roseobacteraceae</taxon>
        <taxon>Sulfitobacter</taxon>
    </lineage>
</organism>
<accession>A0A7W6M8R0</accession>
<comment type="pathway">
    <text evidence="1">Porphyrin-containing compound metabolism; chlorophyll biosynthesis.</text>
</comment>
<dbReference type="Gene3D" id="3.40.50.720">
    <property type="entry name" value="NAD(P)-binding Rossmann-like Domain"/>
    <property type="match status" value="1"/>
</dbReference>
<dbReference type="GO" id="GO:0015995">
    <property type="term" value="P:chlorophyll biosynthetic process"/>
    <property type="evidence" value="ECO:0007669"/>
    <property type="project" value="UniProtKB-UniPathway"/>
</dbReference>
<evidence type="ECO:0000313" key="11">
    <source>
        <dbReference type="Proteomes" id="UP000565745"/>
    </source>
</evidence>